<proteinExistence type="predicted"/>
<gene>
    <name evidence="1" type="ORF">SAMEA4535761_02334</name>
</gene>
<evidence type="ECO:0000313" key="2">
    <source>
        <dbReference type="Proteomes" id="UP000215374"/>
    </source>
</evidence>
<name>A0A240ARY4_9CORY</name>
<sequence length="66" mass="7186">MTIRSIHADGACAGTMAKLDPSITVAKSGDATRLYNLPRSIDAIDQATEEQTIRGLLGRIFNRARR</sequence>
<dbReference type="AlphaFoldDB" id="A0A240ARY4"/>
<organism evidence="1 2">
    <name type="scientific">Corynebacterium imitans</name>
    <dbReference type="NCBI Taxonomy" id="156978"/>
    <lineage>
        <taxon>Bacteria</taxon>
        <taxon>Bacillati</taxon>
        <taxon>Actinomycetota</taxon>
        <taxon>Actinomycetes</taxon>
        <taxon>Mycobacteriales</taxon>
        <taxon>Corynebacteriaceae</taxon>
        <taxon>Corynebacterium</taxon>
    </lineage>
</organism>
<evidence type="ECO:0000313" key="1">
    <source>
        <dbReference type="EMBL" id="SNV86150.1"/>
    </source>
</evidence>
<dbReference type="OrthoDB" id="4412071at2"/>
<dbReference type="Proteomes" id="UP000215374">
    <property type="component" value="Chromosome 1"/>
</dbReference>
<reference evidence="1 2" key="1">
    <citation type="submission" date="2017-06" db="EMBL/GenBank/DDBJ databases">
        <authorList>
            <consortium name="Pathogen Informatics"/>
        </authorList>
    </citation>
    <scope>NUCLEOTIDE SEQUENCE [LARGE SCALE GENOMIC DNA]</scope>
    <source>
        <strain evidence="1 2">NCTC13015</strain>
    </source>
</reference>
<dbReference type="RefSeq" id="WP_038593065.1">
    <property type="nucleotide sequence ID" value="NZ_CP009211.1"/>
</dbReference>
<dbReference type="EMBL" id="LT906467">
    <property type="protein sequence ID" value="SNV86150.1"/>
    <property type="molecule type" value="Genomic_DNA"/>
</dbReference>
<accession>A0A240ARY4</accession>
<protein>
    <submittedName>
        <fullName evidence="1">Uncharacterized protein</fullName>
    </submittedName>
</protein>